<evidence type="ECO:0000313" key="2">
    <source>
        <dbReference type="EMBL" id="MFB9993243.1"/>
    </source>
</evidence>
<dbReference type="RefSeq" id="WP_380011685.1">
    <property type="nucleotide sequence ID" value="NZ_JBHLYR010000045.1"/>
</dbReference>
<name>A0ABV6B0H6_9DEIO</name>
<dbReference type="SUPFAM" id="SSF53098">
    <property type="entry name" value="Ribonuclease H-like"/>
    <property type="match status" value="1"/>
</dbReference>
<evidence type="ECO:0000259" key="1">
    <source>
        <dbReference type="Pfam" id="PF13683"/>
    </source>
</evidence>
<organism evidence="2 3">
    <name type="scientific">Deinococcus oregonensis</name>
    <dbReference type="NCBI Taxonomy" id="1805970"/>
    <lineage>
        <taxon>Bacteria</taxon>
        <taxon>Thermotogati</taxon>
        <taxon>Deinococcota</taxon>
        <taxon>Deinococci</taxon>
        <taxon>Deinococcales</taxon>
        <taxon>Deinococcaceae</taxon>
        <taxon>Deinococcus</taxon>
    </lineage>
</organism>
<protein>
    <submittedName>
        <fullName evidence="2">Integrase core domain-containing protein</fullName>
    </submittedName>
</protein>
<comment type="caution">
    <text evidence="2">The sequence shown here is derived from an EMBL/GenBank/DDBJ whole genome shotgun (WGS) entry which is preliminary data.</text>
</comment>
<evidence type="ECO:0000313" key="3">
    <source>
        <dbReference type="Proteomes" id="UP001589733"/>
    </source>
</evidence>
<dbReference type="Pfam" id="PF13683">
    <property type="entry name" value="rve_3"/>
    <property type="match status" value="1"/>
</dbReference>
<keyword evidence="3" id="KW-1185">Reference proteome</keyword>
<feature type="domain" description="Integrase catalytic" evidence="1">
    <location>
        <begin position="106"/>
        <end position="164"/>
    </location>
</feature>
<dbReference type="Proteomes" id="UP001589733">
    <property type="component" value="Unassembled WGS sequence"/>
</dbReference>
<dbReference type="PANTHER" id="PTHR46889:SF4">
    <property type="entry name" value="TRANSPOSASE INSO FOR INSERTION SEQUENCE ELEMENT IS911B-RELATED"/>
    <property type="match status" value="1"/>
</dbReference>
<gene>
    <name evidence="2" type="ORF">ACFFLM_14820</name>
</gene>
<dbReference type="InterPro" id="IPR001584">
    <property type="entry name" value="Integrase_cat-core"/>
</dbReference>
<dbReference type="PANTHER" id="PTHR46889">
    <property type="entry name" value="TRANSPOSASE INSF FOR INSERTION SEQUENCE IS3B-RELATED"/>
    <property type="match status" value="1"/>
</dbReference>
<dbReference type="InterPro" id="IPR050900">
    <property type="entry name" value="Transposase_IS3/IS150/IS904"/>
</dbReference>
<dbReference type="InterPro" id="IPR012337">
    <property type="entry name" value="RNaseH-like_sf"/>
</dbReference>
<reference evidence="2 3" key="1">
    <citation type="submission" date="2024-09" db="EMBL/GenBank/DDBJ databases">
        <authorList>
            <person name="Sun Q."/>
            <person name="Mori K."/>
        </authorList>
    </citation>
    <scope>NUCLEOTIDE SEQUENCE [LARGE SCALE GENOMIC DNA]</scope>
    <source>
        <strain evidence="2 3">JCM 13503</strain>
    </source>
</reference>
<proteinExistence type="predicted"/>
<accession>A0ABV6B0H6</accession>
<dbReference type="EMBL" id="JBHLYR010000045">
    <property type="protein sequence ID" value="MFB9993243.1"/>
    <property type="molecule type" value="Genomic_DNA"/>
</dbReference>
<sequence length="177" mass="19993">MQDPNRSVLSGEHFCCRQQGDIQAELRNVNANEIFLDGQNNLLKKGIGTYSSQAQACRYELFGSGTCSGFRLGRGNAAIPAHARCSPPVARTICRVQSHTQHTSRKGDGDCWDNAAMESFFATLKLELELNTAQGNRAYTRHLVFEWIEVFYNRKRRHASLGYRSTTRLEQHRATLN</sequence>